<dbReference type="OrthoDB" id="7984385at2759"/>
<gene>
    <name evidence="3" type="ORF">c4_g4_i1</name>
</gene>
<evidence type="ECO:0000313" key="3">
    <source>
        <dbReference type="EMBL" id="JAI24833.1"/>
    </source>
</evidence>
<evidence type="ECO:0000256" key="2">
    <source>
        <dbReference type="SAM" id="SignalP"/>
    </source>
</evidence>
<feature type="signal peptide" evidence="2">
    <location>
        <begin position="1"/>
        <end position="27"/>
    </location>
</feature>
<feature type="region of interest" description="Disordered" evidence="1">
    <location>
        <begin position="73"/>
        <end position="100"/>
    </location>
</feature>
<feature type="compositionally biased region" description="Basic and acidic residues" evidence="1">
    <location>
        <begin position="81"/>
        <end position="100"/>
    </location>
</feature>
<sequence>MKSATSFVLLLLCLCICLIGRPGQTDAEPLFGGPGAAWPTLRLVEEVPRDSLTPHRRVKRVKRAGFDRTIDPGYEYQNGTERGKERFPVWDDAKGEPLVE</sequence>
<organism evidence="3">
    <name type="scientific">Bactrocera latifrons</name>
    <name type="common">Malaysian fruit fly</name>
    <name type="synonym">Chaetodacus latifrons</name>
    <dbReference type="NCBI Taxonomy" id="174628"/>
    <lineage>
        <taxon>Eukaryota</taxon>
        <taxon>Metazoa</taxon>
        <taxon>Ecdysozoa</taxon>
        <taxon>Arthropoda</taxon>
        <taxon>Hexapoda</taxon>
        <taxon>Insecta</taxon>
        <taxon>Pterygota</taxon>
        <taxon>Neoptera</taxon>
        <taxon>Endopterygota</taxon>
        <taxon>Diptera</taxon>
        <taxon>Brachycera</taxon>
        <taxon>Muscomorpha</taxon>
        <taxon>Tephritoidea</taxon>
        <taxon>Tephritidae</taxon>
        <taxon>Bactrocera</taxon>
        <taxon>Bactrocera</taxon>
    </lineage>
</organism>
<evidence type="ECO:0000256" key="1">
    <source>
        <dbReference type="SAM" id="MobiDB-lite"/>
    </source>
</evidence>
<proteinExistence type="predicted"/>
<dbReference type="EMBL" id="GDHF01027481">
    <property type="protein sequence ID" value="JAI24833.1"/>
    <property type="molecule type" value="Transcribed_RNA"/>
</dbReference>
<protein>
    <submittedName>
        <fullName evidence="3">Uncharacterized protein</fullName>
    </submittedName>
</protein>
<dbReference type="AlphaFoldDB" id="A0A0K8UE48"/>
<accession>A0A0K8UE48</accession>
<reference evidence="3" key="1">
    <citation type="submission" date="2015-06" db="EMBL/GenBank/DDBJ databases">
        <authorList>
            <person name="Hoefler B.C."/>
            <person name="Straight P.D."/>
        </authorList>
    </citation>
    <scope>NUCLEOTIDE SEQUENCE</scope>
</reference>
<feature type="chain" id="PRO_5005521046" evidence="2">
    <location>
        <begin position="28"/>
        <end position="100"/>
    </location>
</feature>
<keyword evidence="2" id="KW-0732">Signal</keyword>
<name>A0A0K8UE48_BACLA</name>